<dbReference type="AlphaFoldDB" id="A0A7W9UY96"/>
<organism evidence="1 2">
    <name type="scientific">Streptomyces zagrosensis</name>
    <dbReference type="NCBI Taxonomy" id="1042984"/>
    <lineage>
        <taxon>Bacteria</taxon>
        <taxon>Bacillati</taxon>
        <taxon>Actinomycetota</taxon>
        <taxon>Actinomycetes</taxon>
        <taxon>Kitasatosporales</taxon>
        <taxon>Streptomycetaceae</taxon>
        <taxon>Streptomyces</taxon>
    </lineage>
</organism>
<dbReference type="PANTHER" id="PTHR48084">
    <property type="entry name" value="2-OXOGLUTARATE OXIDOREDUCTASE SUBUNIT KORB-RELATED"/>
    <property type="match status" value="1"/>
</dbReference>
<dbReference type="EMBL" id="JACHJL010000006">
    <property type="protein sequence ID" value="MBB5935718.1"/>
    <property type="molecule type" value="Genomic_DNA"/>
</dbReference>
<sequence length="92" mass="10177">MPRMRGLRRLGRSTRLPLALGAEATFVARTVDSDRQHLTELLRQAAAHPGTALVEIYQNCNIFNDGAFEVLKGKVVCGLWAMGRTMYAYPVG</sequence>
<dbReference type="SUPFAM" id="SSF52518">
    <property type="entry name" value="Thiamin diphosphate-binding fold (THDP-binding)"/>
    <property type="match status" value="1"/>
</dbReference>
<keyword evidence="1" id="KW-0670">Pyruvate</keyword>
<keyword evidence="2" id="KW-1185">Reference proteome</keyword>
<name>A0A7W9UY96_9ACTN</name>
<reference evidence="1 2" key="1">
    <citation type="submission" date="2020-08" db="EMBL/GenBank/DDBJ databases">
        <title>Genomic Encyclopedia of Type Strains, Phase III (KMG-III): the genomes of soil and plant-associated and newly described type strains.</title>
        <authorList>
            <person name="Whitman W."/>
        </authorList>
    </citation>
    <scope>NUCLEOTIDE SEQUENCE [LARGE SCALE GENOMIC DNA]</scope>
    <source>
        <strain evidence="1 2">CECT 8305</strain>
    </source>
</reference>
<dbReference type="InterPro" id="IPR029061">
    <property type="entry name" value="THDP-binding"/>
</dbReference>
<evidence type="ECO:0000313" key="1">
    <source>
        <dbReference type="EMBL" id="MBB5935718.1"/>
    </source>
</evidence>
<comment type="caution">
    <text evidence="1">The sequence shown here is derived from an EMBL/GenBank/DDBJ whole genome shotgun (WGS) entry which is preliminary data.</text>
</comment>
<dbReference type="InterPro" id="IPR051457">
    <property type="entry name" value="2-oxoacid:Fd_oxidoreductase"/>
</dbReference>
<proteinExistence type="predicted"/>
<dbReference type="Gene3D" id="3.40.50.970">
    <property type="match status" value="1"/>
</dbReference>
<dbReference type="GO" id="GO:0000287">
    <property type="term" value="F:magnesium ion binding"/>
    <property type="evidence" value="ECO:0007669"/>
    <property type="project" value="UniProtKB-ARBA"/>
</dbReference>
<dbReference type="Proteomes" id="UP000588098">
    <property type="component" value="Unassembled WGS sequence"/>
</dbReference>
<accession>A0A7W9UY96</accession>
<evidence type="ECO:0000313" key="2">
    <source>
        <dbReference type="Proteomes" id="UP000588098"/>
    </source>
</evidence>
<gene>
    <name evidence="1" type="ORF">FHS42_002787</name>
</gene>
<protein>
    <submittedName>
        <fullName evidence="1">Pyruvate/2-oxoacid:ferredoxin oxidoreductase beta subunit</fullName>
    </submittedName>
</protein>
<dbReference type="PANTHER" id="PTHR48084:SF4">
    <property type="entry name" value="2-OXOGLUTARATE OXIDOREDUCTASE SUBUNIT KORB"/>
    <property type="match status" value="1"/>
</dbReference>